<evidence type="ECO:0000313" key="1">
    <source>
        <dbReference type="Proteomes" id="UP000095286"/>
    </source>
</evidence>
<proteinExistence type="predicted"/>
<name>A0AC35TIW4_9BILA</name>
<dbReference type="Proteomes" id="UP000095286">
    <property type="component" value="Unplaced"/>
</dbReference>
<sequence length="502" mass="57333">MSLQKAEISADEEKELIKKIIQSGTGLPKLRIREVDTSKLPYINEIRSIQKVLLVDKFVEDVPVNQTIGVTRDYTALNDDNMGEEDQEFNTYGCRIAGNPLKFQFLTLDKLNKLTGSDDINYKDTLTMIGKHTPNFTYDLQPLESEYKKILDINFCEMVSKVGKYRNMPLVVAFKCAGDRETNGLLFKGSRRPIGKALETLTTNYLGTGIDLLANLDIQIGNLGGTISPVQIECKYDLYPAIEPVDEDIGSRVSAQFSVIGKWTSTQITPMPSHPSNSAEMYINFVAGFYDRRMQDNMRSYDLHRLIETAVKLEAGQTNFHTDVGNDDEVMTSIEKWMDENPCLEMVKMGDRSLDFIELLWDKIKETQSMTYLAKIIAMITSKISSKTFKANTHPDNNCMLAILLREPERSSKLLGRLENLYCTQIFTEIGYEFVFREIVDGFNQLQFAKEQEGRKFYEDIFFLEGSIEDKVMHLTPYHLGLQFAKLLVATFENISPYEYLD</sequence>
<evidence type="ECO:0000313" key="2">
    <source>
        <dbReference type="WBParaSite" id="RSKR_0000105300.1"/>
    </source>
</evidence>
<protein>
    <submittedName>
        <fullName evidence="2">Protein kinase domain-containing protein</fullName>
    </submittedName>
</protein>
<dbReference type="WBParaSite" id="RSKR_0000105300.1">
    <property type="protein sequence ID" value="RSKR_0000105300.1"/>
    <property type="gene ID" value="RSKR_0000105300"/>
</dbReference>
<organism evidence="1 2">
    <name type="scientific">Rhabditophanes sp. KR3021</name>
    <dbReference type="NCBI Taxonomy" id="114890"/>
    <lineage>
        <taxon>Eukaryota</taxon>
        <taxon>Metazoa</taxon>
        <taxon>Ecdysozoa</taxon>
        <taxon>Nematoda</taxon>
        <taxon>Chromadorea</taxon>
        <taxon>Rhabditida</taxon>
        <taxon>Tylenchina</taxon>
        <taxon>Panagrolaimomorpha</taxon>
        <taxon>Strongyloidoidea</taxon>
        <taxon>Alloionematidae</taxon>
        <taxon>Rhabditophanes</taxon>
    </lineage>
</organism>
<accession>A0AC35TIW4</accession>
<reference evidence="2" key="1">
    <citation type="submission" date="2016-11" db="UniProtKB">
        <authorList>
            <consortium name="WormBaseParasite"/>
        </authorList>
    </citation>
    <scope>IDENTIFICATION</scope>
    <source>
        <strain evidence="2">KR3021</strain>
    </source>
</reference>